<name>X1PGX6_9ZZZZ</name>
<evidence type="ECO:0000313" key="1">
    <source>
        <dbReference type="EMBL" id="GAI55103.1"/>
    </source>
</evidence>
<accession>X1PGX6</accession>
<dbReference type="AlphaFoldDB" id="X1PGX6"/>
<protein>
    <submittedName>
        <fullName evidence="1">Uncharacterized protein</fullName>
    </submittedName>
</protein>
<gene>
    <name evidence="1" type="ORF">S06H3_53205</name>
</gene>
<organism evidence="1">
    <name type="scientific">marine sediment metagenome</name>
    <dbReference type="NCBI Taxonomy" id="412755"/>
    <lineage>
        <taxon>unclassified sequences</taxon>
        <taxon>metagenomes</taxon>
        <taxon>ecological metagenomes</taxon>
    </lineage>
</organism>
<proteinExistence type="predicted"/>
<reference evidence="1" key="1">
    <citation type="journal article" date="2014" name="Front. Microbiol.">
        <title>High frequency of phylogenetically diverse reductive dehalogenase-homologous genes in deep subseafloor sedimentary metagenomes.</title>
        <authorList>
            <person name="Kawai M."/>
            <person name="Futagami T."/>
            <person name="Toyoda A."/>
            <person name="Takaki Y."/>
            <person name="Nishi S."/>
            <person name="Hori S."/>
            <person name="Arai W."/>
            <person name="Tsubouchi T."/>
            <person name="Morono Y."/>
            <person name="Uchiyama I."/>
            <person name="Ito T."/>
            <person name="Fujiyama A."/>
            <person name="Inagaki F."/>
            <person name="Takami H."/>
        </authorList>
    </citation>
    <scope>NUCLEOTIDE SEQUENCE</scope>
    <source>
        <strain evidence="1">Expedition CK06-06</strain>
    </source>
</reference>
<sequence>MREHRPKFILLPEAEGWQNEVSQPSNKGLAGQVLAGYRDVDTRHGSQWYVPDKP</sequence>
<comment type="caution">
    <text evidence="1">The sequence shown here is derived from an EMBL/GenBank/DDBJ whole genome shotgun (WGS) entry which is preliminary data.</text>
</comment>
<dbReference type="EMBL" id="BARV01033899">
    <property type="protein sequence ID" value="GAI55103.1"/>
    <property type="molecule type" value="Genomic_DNA"/>
</dbReference>